<dbReference type="InParanoid" id="A0A6P8J5V1"/>
<evidence type="ECO:0000256" key="1">
    <source>
        <dbReference type="SAM" id="Phobius"/>
    </source>
</evidence>
<accession>A0A6P8J5V1</accession>
<organism evidence="2 3">
    <name type="scientific">Actinia tenebrosa</name>
    <name type="common">Australian red waratah sea anemone</name>
    <dbReference type="NCBI Taxonomy" id="6105"/>
    <lineage>
        <taxon>Eukaryota</taxon>
        <taxon>Metazoa</taxon>
        <taxon>Cnidaria</taxon>
        <taxon>Anthozoa</taxon>
        <taxon>Hexacorallia</taxon>
        <taxon>Actiniaria</taxon>
        <taxon>Actiniidae</taxon>
        <taxon>Actinia</taxon>
    </lineage>
</organism>
<dbReference type="OrthoDB" id="10277097at2759"/>
<dbReference type="RefSeq" id="XP_031575099.1">
    <property type="nucleotide sequence ID" value="XM_031719239.1"/>
</dbReference>
<proteinExistence type="predicted"/>
<keyword evidence="1" id="KW-1133">Transmembrane helix</keyword>
<evidence type="ECO:0000313" key="3">
    <source>
        <dbReference type="RefSeq" id="XP_031575099.1"/>
    </source>
</evidence>
<dbReference type="AlphaFoldDB" id="A0A6P8J5V1"/>
<dbReference type="GeneID" id="116308754"/>
<keyword evidence="2" id="KW-1185">Reference proteome</keyword>
<keyword evidence="1" id="KW-0812">Transmembrane</keyword>
<sequence>MAVICGIVTAAIFQLLIGLASTGYGAYIVFLLAGVDLESNQELAVVAYSTLWMSLIAFGVTTLSAGIIGCIAGCQRGQCVVLTYMASCILCCLSSFEVIVIGALYVVNLCGNGNFKECTKEVSGIFWIVVLACALFMFLISLIGSGFACRARCYCCTSPGDVPIDHDPNLMVLTTNPSAPTLGEINSGHKY</sequence>
<dbReference type="KEGG" id="aten:116308754"/>
<reference evidence="3" key="1">
    <citation type="submission" date="2025-08" db="UniProtKB">
        <authorList>
            <consortium name="RefSeq"/>
        </authorList>
    </citation>
    <scope>IDENTIFICATION</scope>
</reference>
<gene>
    <name evidence="3" type="primary">LOC116308754</name>
</gene>
<protein>
    <submittedName>
        <fullName evidence="3">Uncharacterized protein LOC116308754</fullName>
    </submittedName>
</protein>
<name>A0A6P8J5V1_ACTTE</name>
<evidence type="ECO:0000313" key="2">
    <source>
        <dbReference type="Proteomes" id="UP000515163"/>
    </source>
</evidence>
<dbReference type="Proteomes" id="UP000515163">
    <property type="component" value="Unplaced"/>
</dbReference>
<keyword evidence="1" id="KW-0472">Membrane</keyword>
<feature type="transmembrane region" description="Helical" evidence="1">
    <location>
        <begin position="49"/>
        <end position="74"/>
    </location>
</feature>
<feature type="transmembrane region" description="Helical" evidence="1">
    <location>
        <begin position="81"/>
        <end position="105"/>
    </location>
</feature>
<feature type="transmembrane region" description="Helical" evidence="1">
    <location>
        <begin position="125"/>
        <end position="144"/>
    </location>
</feature>